<dbReference type="InterPro" id="IPR000515">
    <property type="entry name" value="MetI-like"/>
</dbReference>
<keyword evidence="4 6" id="KW-1133">Transmembrane helix</keyword>
<evidence type="ECO:0000313" key="8">
    <source>
        <dbReference type="EMBL" id="KIP51423.1"/>
    </source>
</evidence>
<reference evidence="8 9" key="1">
    <citation type="submission" date="2015-01" db="EMBL/GenBank/DDBJ databases">
        <title>Draft genome sequence of Leucobacter komagatae strain VKM ST2845.</title>
        <authorList>
            <person name="Karlyshev A.V."/>
            <person name="Kudryashova E.B."/>
        </authorList>
    </citation>
    <scope>NUCLEOTIDE SEQUENCE [LARGE SCALE GENOMIC DNA]</scope>
    <source>
        <strain evidence="8 9">VKM ST2845</strain>
    </source>
</reference>
<evidence type="ECO:0000256" key="2">
    <source>
        <dbReference type="ARBA" id="ARBA00022448"/>
    </source>
</evidence>
<evidence type="ECO:0000256" key="5">
    <source>
        <dbReference type="ARBA" id="ARBA00023136"/>
    </source>
</evidence>
<feature type="transmembrane region" description="Helical" evidence="6">
    <location>
        <begin position="132"/>
        <end position="159"/>
    </location>
</feature>
<comment type="subcellular location">
    <subcellularLocation>
        <location evidence="6">Cell membrane</location>
        <topology evidence="6">Multi-pass membrane protein</topology>
    </subcellularLocation>
    <subcellularLocation>
        <location evidence="1">Membrane</location>
        <topology evidence="1">Multi-pass membrane protein</topology>
    </subcellularLocation>
</comment>
<evidence type="ECO:0000256" key="1">
    <source>
        <dbReference type="ARBA" id="ARBA00004141"/>
    </source>
</evidence>
<dbReference type="CDD" id="cd06261">
    <property type="entry name" value="TM_PBP2"/>
    <property type="match status" value="1"/>
</dbReference>
<evidence type="ECO:0000313" key="9">
    <source>
        <dbReference type="Proteomes" id="UP000032120"/>
    </source>
</evidence>
<feature type="transmembrane region" description="Helical" evidence="6">
    <location>
        <begin position="53"/>
        <end position="73"/>
    </location>
</feature>
<keyword evidence="9" id="KW-1185">Reference proteome</keyword>
<dbReference type="InterPro" id="IPR051204">
    <property type="entry name" value="ABC_transp_perm/SBD"/>
</dbReference>
<evidence type="ECO:0000256" key="4">
    <source>
        <dbReference type="ARBA" id="ARBA00022989"/>
    </source>
</evidence>
<name>A0A0D0IPF7_9MICO</name>
<dbReference type="Pfam" id="PF00528">
    <property type="entry name" value="BPD_transp_1"/>
    <property type="match status" value="1"/>
</dbReference>
<dbReference type="PROSITE" id="PS50928">
    <property type="entry name" value="ABC_TM1"/>
    <property type="match status" value="1"/>
</dbReference>
<gene>
    <name evidence="8" type="ORF">SD72_15545</name>
</gene>
<comment type="similarity">
    <text evidence="6">Belongs to the binding-protein-dependent transport system permease family.</text>
</comment>
<feature type="transmembrane region" description="Helical" evidence="6">
    <location>
        <begin position="79"/>
        <end position="96"/>
    </location>
</feature>
<dbReference type="AlphaFoldDB" id="A0A0D0IPF7"/>
<dbReference type="Proteomes" id="UP000032120">
    <property type="component" value="Unassembled WGS sequence"/>
</dbReference>
<dbReference type="GO" id="GO:0055085">
    <property type="term" value="P:transmembrane transport"/>
    <property type="evidence" value="ECO:0007669"/>
    <property type="project" value="InterPro"/>
</dbReference>
<keyword evidence="5 6" id="KW-0472">Membrane</keyword>
<evidence type="ECO:0000259" key="7">
    <source>
        <dbReference type="PROSITE" id="PS50928"/>
    </source>
</evidence>
<dbReference type="GO" id="GO:0005886">
    <property type="term" value="C:plasma membrane"/>
    <property type="evidence" value="ECO:0007669"/>
    <property type="project" value="UniProtKB-SubCell"/>
</dbReference>
<organism evidence="8 9">
    <name type="scientific">Leucobacter komagatae</name>
    <dbReference type="NCBI Taxonomy" id="55969"/>
    <lineage>
        <taxon>Bacteria</taxon>
        <taxon>Bacillati</taxon>
        <taxon>Actinomycetota</taxon>
        <taxon>Actinomycetes</taxon>
        <taxon>Micrococcales</taxon>
        <taxon>Microbacteriaceae</taxon>
        <taxon>Leucobacter</taxon>
    </lineage>
</organism>
<dbReference type="PANTHER" id="PTHR30177:SF4">
    <property type="entry name" value="OSMOPROTECTANT IMPORT PERMEASE PROTEIN OSMW"/>
    <property type="match status" value="1"/>
</dbReference>
<protein>
    <submittedName>
        <fullName evidence="8">ABC transporter permease</fullName>
    </submittedName>
</protein>
<dbReference type="Gene3D" id="1.10.3720.10">
    <property type="entry name" value="MetI-like"/>
    <property type="match status" value="1"/>
</dbReference>
<keyword evidence="3 6" id="KW-0812">Transmembrane</keyword>
<dbReference type="InterPro" id="IPR035906">
    <property type="entry name" value="MetI-like_sf"/>
</dbReference>
<dbReference type="OrthoDB" id="3233284at2"/>
<proteinExistence type="inferred from homology"/>
<evidence type="ECO:0000256" key="3">
    <source>
        <dbReference type="ARBA" id="ARBA00022692"/>
    </source>
</evidence>
<feature type="domain" description="ABC transmembrane type-1" evidence="7">
    <location>
        <begin position="15"/>
        <end position="197"/>
    </location>
</feature>
<sequence length="212" mass="22397">MNWLAQNWPQVCELVWVHLQLSLPAIAISILIAIPIGRLAFRYGRFGGALTSVSTLLYAIPALPMLIIIPAIIGVPLRSNANMVIALTLYGVALLVRSAADGFASVDSAVRDSSVAIGYSKFALFWRVDLPLALPVMLAGVRVVAVSTISLVTVGALIGVSSLGTLLTDGFQRGIFAEVLTGVVATIVLALVLDGLLLLLGRMLAPWRRVAA</sequence>
<dbReference type="GO" id="GO:0031460">
    <property type="term" value="P:glycine betaine transport"/>
    <property type="evidence" value="ECO:0007669"/>
    <property type="project" value="TreeGrafter"/>
</dbReference>
<dbReference type="PANTHER" id="PTHR30177">
    <property type="entry name" value="GLYCINE BETAINE/L-PROLINE TRANSPORT SYSTEM PERMEASE PROTEIN PROW"/>
    <property type="match status" value="1"/>
</dbReference>
<feature type="transmembrane region" description="Helical" evidence="6">
    <location>
        <begin position="20"/>
        <end position="41"/>
    </location>
</feature>
<comment type="caution">
    <text evidence="8">The sequence shown here is derived from an EMBL/GenBank/DDBJ whole genome shotgun (WGS) entry which is preliminary data.</text>
</comment>
<accession>A0A0D0IPF7</accession>
<feature type="transmembrane region" description="Helical" evidence="6">
    <location>
        <begin position="179"/>
        <end position="200"/>
    </location>
</feature>
<dbReference type="SUPFAM" id="SSF161098">
    <property type="entry name" value="MetI-like"/>
    <property type="match status" value="1"/>
</dbReference>
<keyword evidence="2 6" id="KW-0813">Transport</keyword>
<dbReference type="EMBL" id="JXSQ01000038">
    <property type="protein sequence ID" value="KIP51423.1"/>
    <property type="molecule type" value="Genomic_DNA"/>
</dbReference>
<evidence type="ECO:0000256" key="6">
    <source>
        <dbReference type="RuleBase" id="RU363032"/>
    </source>
</evidence>